<dbReference type="EMBL" id="KI632259">
    <property type="protein sequence ID" value="EYU20824.1"/>
    <property type="molecule type" value="Genomic_DNA"/>
</dbReference>
<dbReference type="GO" id="GO:0005634">
    <property type="term" value="C:nucleus"/>
    <property type="evidence" value="ECO:0000318"/>
    <property type="project" value="GO_Central"/>
</dbReference>
<organism evidence="3 4">
    <name type="scientific">Erythranthe guttata</name>
    <name type="common">Yellow monkey flower</name>
    <name type="synonym">Mimulus guttatus</name>
    <dbReference type="NCBI Taxonomy" id="4155"/>
    <lineage>
        <taxon>Eukaryota</taxon>
        <taxon>Viridiplantae</taxon>
        <taxon>Streptophyta</taxon>
        <taxon>Embryophyta</taxon>
        <taxon>Tracheophyta</taxon>
        <taxon>Spermatophyta</taxon>
        <taxon>Magnoliopsida</taxon>
        <taxon>eudicotyledons</taxon>
        <taxon>Gunneridae</taxon>
        <taxon>Pentapetalae</taxon>
        <taxon>asterids</taxon>
        <taxon>lamiids</taxon>
        <taxon>Lamiales</taxon>
        <taxon>Phrymaceae</taxon>
        <taxon>Erythranthe</taxon>
    </lineage>
</organism>
<protein>
    <recommendedName>
        <fullName evidence="5">3'-5' exonuclease domain-containing protein</fullName>
    </recommendedName>
</protein>
<dbReference type="GO" id="GO:0003676">
    <property type="term" value="F:nucleic acid binding"/>
    <property type="evidence" value="ECO:0007669"/>
    <property type="project" value="InterPro"/>
</dbReference>
<dbReference type="Proteomes" id="UP000030748">
    <property type="component" value="Unassembled WGS sequence"/>
</dbReference>
<evidence type="ECO:0000313" key="3">
    <source>
        <dbReference type="EMBL" id="EYU20824.1"/>
    </source>
</evidence>
<evidence type="ECO:0000313" key="4">
    <source>
        <dbReference type="Proteomes" id="UP000030748"/>
    </source>
</evidence>
<evidence type="ECO:0000256" key="2">
    <source>
        <dbReference type="ARBA" id="ARBA00022801"/>
    </source>
</evidence>
<proteinExistence type="predicted"/>
<dbReference type="PANTHER" id="PTHR13620">
    <property type="entry name" value="3-5 EXONUCLEASE"/>
    <property type="match status" value="1"/>
</dbReference>
<dbReference type="PANTHER" id="PTHR13620:SF105">
    <property type="entry name" value="OS01G0737700 PROTEIN"/>
    <property type="match status" value="1"/>
</dbReference>
<evidence type="ECO:0000256" key="1">
    <source>
        <dbReference type="ARBA" id="ARBA00022722"/>
    </source>
</evidence>
<sequence length="221" mass="24350">MALHNIDVIPHQLPFDTHEIFEVCVYSTMVRTTVTRAPEIVSQWISDVVSANNSRRIGKMLVGVCVEWRPFFNPSTNNPPAATLQLCVGRSCLVYHLNPIHISGGGGPTIPSSLVNFLANPNHTFVGIGVEQDVENLKRCYSIGYGMKAVDLRNLAAARYGMRELVSGGLNDVATMTVGMDVRKPEGFSLMENQWITPNLLFACIDSFVCFEIGHFFNASS</sequence>
<dbReference type="eggNOG" id="KOG4373">
    <property type="taxonomic scope" value="Eukaryota"/>
</dbReference>
<dbReference type="STRING" id="4155.A0A022PZ91"/>
<gene>
    <name evidence="3" type="ORF">MIMGU_mgv1a013393mg</name>
</gene>
<dbReference type="InterPro" id="IPR036397">
    <property type="entry name" value="RNaseH_sf"/>
</dbReference>
<evidence type="ECO:0008006" key="5">
    <source>
        <dbReference type="Google" id="ProtNLM"/>
    </source>
</evidence>
<dbReference type="SUPFAM" id="SSF53098">
    <property type="entry name" value="Ribonuclease H-like"/>
    <property type="match status" value="1"/>
</dbReference>
<dbReference type="GO" id="GO:0008408">
    <property type="term" value="F:3'-5' exonuclease activity"/>
    <property type="evidence" value="ECO:0000318"/>
    <property type="project" value="GO_Central"/>
</dbReference>
<keyword evidence="4" id="KW-1185">Reference proteome</keyword>
<name>A0A022PZ91_ERYGU</name>
<accession>A0A022PZ91</accession>
<dbReference type="InterPro" id="IPR012337">
    <property type="entry name" value="RNaseH-like_sf"/>
</dbReference>
<dbReference type="Gene3D" id="3.30.420.10">
    <property type="entry name" value="Ribonuclease H-like superfamily/Ribonuclease H"/>
    <property type="match status" value="1"/>
</dbReference>
<keyword evidence="2" id="KW-0378">Hydrolase</keyword>
<dbReference type="AlphaFoldDB" id="A0A022PZ91"/>
<dbReference type="InterPro" id="IPR051132">
    <property type="entry name" value="3-5_Exonuclease_domain"/>
</dbReference>
<keyword evidence="1" id="KW-0540">Nuclease</keyword>
<dbReference type="GO" id="GO:0005737">
    <property type="term" value="C:cytoplasm"/>
    <property type="evidence" value="ECO:0000318"/>
    <property type="project" value="GO_Central"/>
</dbReference>
<reference evidence="3 4" key="1">
    <citation type="journal article" date="2013" name="Proc. Natl. Acad. Sci. U.S.A.">
        <title>Fine-scale variation in meiotic recombination in Mimulus inferred from population shotgun sequencing.</title>
        <authorList>
            <person name="Hellsten U."/>
            <person name="Wright K.M."/>
            <person name="Jenkins J."/>
            <person name="Shu S."/>
            <person name="Yuan Y."/>
            <person name="Wessler S.R."/>
            <person name="Schmutz J."/>
            <person name="Willis J.H."/>
            <person name="Rokhsar D.S."/>
        </authorList>
    </citation>
    <scope>NUCLEOTIDE SEQUENCE [LARGE SCALE GENOMIC DNA]</scope>
    <source>
        <strain evidence="4">cv. DUN x IM62</strain>
    </source>
</reference>